<comment type="caution">
    <text evidence="1">The sequence shown here is derived from an EMBL/GenBank/DDBJ whole genome shotgun (WGS) entry which is preliminary data.</text>
</comment>
<protein>
    <submittedName>
        <fullName evidence="1">Uncharacterized protein</fullName>
    </submittedName>
</protein>
<evidence type="ECO:0000313" key="1">
    <source>
        <dbReference type="EMBL" id="KAG5553263.1"/>
    </source>
</evidence>
<keyword evidence="2" id="KW-1185">Reference proteome</keyword>
<organism evidence="1 2">
    <name type="scientific">Rhododendron griersonianum</name>
    <dbReference type="NCBI Taxonomy" id="479676"/>
    <lineage>
        <taxon>Eukaryota</taxon>
        <taxon>Viridiplantae</taxon>
        <taxon>Streptophyta</taxon>
        <taxon>Embryophyta</taxon>
        <taxon>Tracheophyta</taxon>
        <taxon>Spermatophyta</taxon>
        <taxon>Magnoliopsida</taxon>
        <taxon>eudicotyledons</taxon>
        <taxon>Gunneridae</taxon>
        <taxon>Pentapetalae</taxon>
        <taxon>asterids</taxon>
        <taxon>Ericales</taxon>
        <taxon>Ericaceae</taxon>
        <taxon>Ericoideae</taxon>
        <taxon>Rhodoreae</taxon>
        <taxon>Rhododendron</taxon>
    </lineage>
</organism>
<dbReference type="AlphaFoldDB" id="A0AAV6KM86"/>
<proteinExistence type="predicted"/>
<evidence type="ECO:0000313" key="2">
    <source>
        <dbReference type="Proteomes" id="UP000823749"/>
    </source>
</evidence>
<dbReference type="Proteomes" id="UP000823749">
    <property type="component" value="Chromosome 4"/>
</dbReference>
<sequence length="54" mass="6165">MSLHGPMRTYPGLTQGSYLTSLTWIPPFALPNRRRELSLQTETRPQPKNLVSLI</sequence>
<dbReference type="EMBL" id="JACTNZ010000004">
    <property type="protein sequence ID" value="KAG5553263.1"/>
    <property type="molecule type" value="Genomic_DNA"/>
</dbReference>
<accession>A0AAV6KM86</accession>
<gene>
    <name evidence="1" type="ORF">RHGRI_011205</name>
</gene>
<reference evidence="1" key="1">
    <citation type="submission" date="2020-08" db="EMBL/GenBank/DDBJ databases">
        <title>Plant Genome Project.</title>
        <authorList>
            <person name="Zhang R.-G."/>
        </authorList>
    </citation>
    <scope>NUCLEOTIDE SEQUENCE</scope>
    <source>
        <strain evidence="1">WSP0</strain>
        <tissue evidence="1">Leaf</tissue>
    </source>
</reference>
<name>A0AAV6KM86_9ERIC</name>